<keyword evidence="4 11" id="KW-0812">Transmembrane</keyword>
<dbReference type="InterPro" id="IPR010929">
    <property type="entry name" value="PDR_CDR_ABC"/>
</dbReference>
<feature type="transmembrane region" description="Helical" evidence="11">
    <location>
        <begin position="1472"/>
        <end position="1493"/>
    </location>
</feature>
<sequence length="1498" mass="167899">MAEAISRALSLDKPAQQHGFSANDHVRENAPASTWTSEADVVGEMHTVDHEKRPEKSRTSSDSYGLQRTASGVDVERAQKEFAELNREFSSISRRMSRSQSRPSVAKGKDLEKAISSSDYTSEQGFDLEATLRGNREAAVAAGIKSKYIGVVWDNLTVRGIGGVKNFVKVFPDAFIDFFNVPGTIMSILGYGKKGKEFNILKTFRGVAKPGEMVLVLGRPGSGCTTFLKVIANQRYGYTGIDGEVLYGPFDSSTFAKLYRGEAVYNQEDDIHHPTLTVGQTLGFALDTKTPGKRPLGMSKAEFKDRVIHLLLKMFNIEHTINTIVGNPFMRGVSGGERKRVSIAEMMVTAATVCAWDNSTRGLDASTALDYAKSLRIMTNIYKTTTFVSLYQASENIYKQFDKVMVIDQGRQVFFGPAKEARGYFEGLGFLEKPRQTTPDYLTGCTDEFEREYKPGRSSENVPSTPDALVSAFNDSLYAEKLSKEMTAYRESIREEKQIYDDFAAAHREAKRKHTPKNSVYSVPFYMQIWALMQRQFLIKWQDKFSLVVSWVTSIVIAIVVGTVWLDQPKTSAGAFTRGGVLFIALLFNAFQAFSELASTMLGRPIVNKHRAYTFHRPGALWLAQILVDLCFASVQIFVFSVIVYFMTGLVRTPGAFFTFVLIIISGYLSMTLLFRTIGCLCPDFDYAIKFAAVTITLFVITSGYIIQYQSQQVWLRWIFYINALGLGFAAMMMNEFERLTMRCTAESLIPAGPDYNNIDHQVCTLPGSVAGSNEVSGSAYVKTGFQYDPSDLWRNWGIIVVLCAFFLFTNVVLGETVKYGAGGRTVTYFTKENKERKELNEKLQQRKKRRQTKQDADDSSELNISSKAILTWENLTYDVPTPSGQLRLLRDVFGYVRPGQLTALMGASGAGKTTLLDVLAARKNIGVIGGDILVDGQKPGISFQRGTSYAEQLDVHESTQTVREALRFSADLRQPYEVPREQKYAYVEEILCLLELENLADAIIGSPESGLSVEERKRVTIGVELAAKPQLLLFLDEPTSGLDSQSAFNIVRFLRKLAAAGQAILCTIHQPNSALFENFDRLLLLQRGGETVYFGDIGKDAHVLLKYFHKYGADCPADANPAEWMLDAIGAGIAPRIGDKDWGEIWRESEELATTKSEIVEMKARRQREAASEVRLDEKEYASPLWHQIKVVSWRTHLAFWRAPNYGFTRLFNHVAIALLSGLAFLQLDDSRSSLQYRVFVIFQVTVIPALILAQVEPMYDLSRLIFYRESAAKAYKQFPFAFAMVCAEMPYSILCAVFFFIPIYYLPGFNASSSRAGYQFFIVLVTELFSVTAGQMIAALTPSSFISSLINPFVVIIFALFCGVTIPKPQIPGFWRAWLYQLDPFTRLVSGMVTTELHGLPVVCKPHELNEFPAPPRQDCGSYMSDFFKAGGPGYLVNNATDLCQYCAYKVGDEFYKPLQLNFDDRWRDFGIFAAFIASNLILLFIGSRYLNFNRR</sequence>
<dbReference type="RefSeq" id="XP_016263012.1">
    <property type="nucleotide sequence ID" value="XM_016407408.1"/>
</dbReference>
<evidence type="ECO:0000256" key="2">
    <source>
        <dbReference type="ARBA" id="ARBA00006012"/>
    </source>
</evidence>
<dbReference type="GO" id="GO:0140359">
    <property type="term" value="F:ABC-type transporter activity"/>
    <property type="evidence" value="ECO:0007669"/>
    <property type="project" value="InterPro"/>
</dbReference>
<dbReference type="CDD" id="cd03232">
    <property type="entry name" value="ABCG_PDR_domain2"/>
    <property type="match status" value="1"/>
</dbReference>
<dbReference type="InterPro" id="IPR013525">
    <property type="entry name" value="ABC2_TM"/>
</dbReference>
<organism evidence="13 14">
    <name type="scientific">Exophiala oligosperma</name>
    <dbReference type="NCBI Taxonomy" id="215243"/>
    <lineage>
        <taxon>Eukaryota</taxon>
        <taxon>Fungi</taxon>
        <taxon>Dikarya</taxon>
        <taxon>Ascomycota</taxon>
        <taxon>Pezizomycotina</taxon>
        <taxon>Eurotiomycetes</taxon>
        <taxon>Chaetothyriomycetidae</taxon>
        <taxon>Chaetothyriales</taxon>
        <taxon>Herpotrichiellaceae</taxon>
        <taxon>Exophiala</taxon>
    </lineage>
</organism>
<evidence type="ECO:0000256" key="5">
    <source>
        <dbReference type="ARBA" id="ARBA00022741"/>
    </source>
</evidence>
<dbReference type="Pfam" id="PF19055">
    <property type="entry name" value="ABC2_membrane_7"/>
    <property type="match status" value="1"/>
</dbReference>
<comment type="similarity">
    <text evidence="2">Belongs to the ABC transporter superfamily. ABCG family. PDR (TC 3.A.1.205) subfamily.</text>
</comment>
<feature type="transmembrane region" description="Helical" evidence="11">
    <location>
        <begin position="1282"/>
        <end position="1308"/>
    </location>
</feature>
<dbReference type="STRING" id="215243.A0A0D2ASB2"/>
<proteinExistence type="inferred from homology"/>
<dbReference type="PANTHER" id="PTHR19241">
    <property type="entry name" value="ATP-BINDING CASSETTE TRANSPORTER"/>
    <property type="match status" value="1"/>
</dbReference>
<evidence type="ECO:0000256" key="1">
    <source>
        <dbReference type="ARBA" id="ARBA00004141"/>
    </source>
</evidence>
<dbReference type="HOGENOM" id="CLU_000604_35_0_1"/>
<feature type="region of interest" description="Disordered" evidence="10">
    <location>
        <begin position="93"/>
        <end position="113"/>
    </location>
</feature>
<keyword evidence="3" id="KW-0813">Transport</keyword>
<keyword evidence="5" id="KW-0547">Nucleotide-binding</keyword>
<dbReference type="GO" id="GO:0016887">
    <property type="term" value="F:ATP hydrolysis activity"/>
    <property type="evidence" value="ECO:0007669"/>
    <property type="project" value="InterPro"/>
</dbReference>
<dbReference type="SMART" id="SM00382">
    <property type="entry name" value="AAA"/>
    <property type="match status" value="2"/>
</dbReference>
<keyword evidence="6" id="KW-0067">ATP-binding</keyword>
<dbReference type="GeneID" id="27358383"/>
<dbReference type="PROSITE" id="PS00211">
    <property type="entry name" value="ABC_TRANSPORTER_1"/>
    <property type="match status" value="1"/>
</dbReference>
<feature type="transmembrane region" description="Helical" evidence="11">
    <location>
        <begin position="1347"/>
        <end position="1368"/>
    </location>
</feature>
<keyword evidence="14" id="KW-1185">Reference proteome</keyword>
<feature type="transmembrane region" description="Helical" evidence="11">
    <location>
        <begin position="622"/>
        <end position="648"/>
    </location>
</feature>
<reference evidence="13 14" key="1">
    <citation type="submission" date="2015-01" db="EMBL/GenBank/DDBJ databases">
        <title>The Genome Sequence of Exophiala oligosperma CBS72588.</title>
        <authorList>
            <consortium name="The Broad Institute Genomics Platform"/>
            <person name="Cuomo C."/>
            <person name="de Hoog S."/>
            <person name="Gorbushina A."/>
            <person name="Stielow B."/>
            <person name="Teixiera M."/>
            <person name="Abouelleil A."/>
            <person name="Chapman S.B."/>
            <person name="Priest M."/>
            <person name="Young S.K."/>
            <person name="Wortman J."/>
            <person name="Nusbaum C."/>
            <person name="Birren B."/>
        </authorList>
    </citation>
    <scope>NUCLEOTIDE SEQUENCE [LARGE SCALE GENOMIC DNA]</scope>
    <source>
        <strain evidence="13 14">CBS 72588</strain>
    </source>
</reference>
<feature type="coiled-coil region" evidence="9">
    <location>
        <begin position="830"/>
        <end position="857"/>
    </location>
</feature>
<feature type="transmembrane region" description="Helical" evidence="11">
    <location>
        <begin position="687"/>
        <end position="707"/>
    </location>
</feature>
<protein>
    <recommendedName>
        <fullName evidence="12">ABC transporter domain-containing protein</fullName>
    </recommendedName>
</protein>
<feature type="transmembrane region" description="Helical" evidence="11">
    <location>
        <begin position="1241"/>
        <end position="1261"/>
    </location>
</feature>
<dbReference type="InterPro" id="IPR003593">
    <property type="entry name" value="AAA+_ATPase"/>
</dbReference>
<dbReference type="InterPro" id="IPR027417">
    <property type="entry name" value="P-loop_NTPase"/>
</dbReference>
<dbReference type="PROSITE" id="PS50893">
    <property type="entry name" value="ABC_TRANSPORTER_2"/>
    <property type="match status" value="2"/>
</dbReference>
<dbReference type="InterPro" id="IPR043926">
    <property type="entry name" value="ABCG_dom"/>
</dbReference>
<dbReference type="Proteomes" id="UP000053342">
    <property type="component" value="Unassembled WGS sequence"/>
</dbReference>
<keyword evidence="7 11" id="KW-1133">Transmembrane helix</keyword>
<evidence type="ECO:0000256" key="7">
    <source>
        <dbReference type="ARBA" id="ARBA00022989"/>
    </source>
</evidence>
<dbReference type="VEuPathDB" id="FungiDB:PV06_06309"/>
<feature type="transmembrane region" description="Helical" evidence="11">
    <location>
        <begin position="1212"/>
        <end position="1229"/>
    </location>
</feature>
<evidence type="ECO:0000256" key="10">
    <source>
        <dbReference type="SAM" id="MobiDB-lite"/>
    </source>
</evidence>
<dbReference type="GO" id="GO:0005524">
    <property type="term" value="F:ATP binding"/>
    <property type="evidence" value="ECO:0007669"/>
    <property type="project" value="UniProtKB-KW"/>
</dbReference>
<dbReference type="InterPro" id="IPR003439">
    <property type="entry name" value="ABC_transporter-like_ATP-bd"/>
</dbReference>
<evidence type="ECO:0000256" key="8">
    <source>
        <dbReference type="ARBA" id="ARBA00023136"/>
    </source>
</evidence>
<feature type="compositionally biased region" description="Low complexity" evidence="10">
    <location>
        <begin position="93"/>
        <end position="104"/>
    </location>
</feature>
<comment type="subcellular location">
    <subcellularLocation>
        <location evidence="1">Membrane</location>
        <topology evidence="1">Multi-pass membrane protein</topology>
    </subcellularLocation>
</comment>
<feature type="transmembrane region" description="Helical" evidence="11">
    <location>
        <begin position="655"/>
        <end position="675"/>
    </location>
</feature>
<feature type="region of interest" description="Disordered" evidence="10">
    <location>
        <begin position="1"/>
        <end position="72"/>
    </location>
</feature>
<dbReference type="Pfam" id="PF01061">
    <property type="entry name" value="ABC2_membrane"/>
    <property type="match status" value="2"/>
</dbReference>
<dbReference type="SUPFAM" id="SSF52540">
    <property type="entry name" value="P-loop containing nucleoside triphosphate hydrolases"/>
    <property type="match status" value="2"/>
</dbReference>
<feature type="transmembrane region" description="Helical" evidence="11">
    <location>
        <begin position="797"/>
        <end position="815"/>
    </location>
</feature>
<dbReference type="FunFam" id="3.40.50.300:FF:001010">
    <property type="entry name" value="ABC multidrug transporter (Eurofung)"/>
    <property type="match status" value="1"/>
</dbReference>
<evidence type="ECO:0000313" key="14">
    <source>
        <dbReference type="Proteomes" id="UP000053342"/>
    </source>
</evidence>
<evidence type="ECO:0000256" key="6">
    <source>
        <dbReference type="ARBA" id="ARBA00022840"/>
    </source>
</evidence>
<keyword evidence="8 11" id="KW-0472">Membrane</keyword>
<dbReference type="Pfam" id="PF06422">
    <property type="entry name" value="PDR_CDR"/>
    <property type="match status" value="1"/>
</dbReference>
<accession>A0A0D2ASB2</accession>
<dbReference type="EMBL" id="KN847336">
    <property type="protein sequence ID" value="KIW42796.1"/>
    <property type="molecule type" value="Genomic_DNA"/>
</dbReference>
<dbReference type="InterPro" id="IPR034001">
    <property type="entry name" value="ABCG_PDR_1"/>
</dbReference>
<dbReference type="InterPro" id="IPR017871">
    <property type="entry name" value="ABC_transporter-like_CS"/>
</dbReference>
<dbReference type="OrthoDB" id="245989at2759"/>
<dbReference type="Pfam" id="PF14510">
    <property type="entry name" value="ABC_trans_N"/>
    <property type="match status" value="1"/>
</dbReference>
<evidence type="ECO:0000256" key="11">
    <source>
        <dbReference type="SAM" id="Phobius"/>
    </source>
</evidence>
<evidence type="ECO:0000256" key="4">
    <source>
        <dbReference type="ARBA" id="ARBA00022692"/>
    </source>
</evidence>
<evidence type="ECO:0000256" key="9">
    <source>
        <dbReference type="SAM" id="Coils"/>
    </source>
</evidence>
<feature type="transmembrane region" description="Helical" evidence="11">
    <location>
        <begin position="545"/>
        <end position="567"/>
    </location>
</feature>
<feature type="domain" description="ABC transporter" evidence="12">
    <location>
        <begin position="186"/>
        <end position="434"/>
    </location>
</feature>
<dbReference type="Gene3D" id="3.40.50.300">
    <property type="entry name" value="P-loop containing nucleotide triphosphate hydrolases"/>
    <property type="match status" value="2"/>
</dbReference>
<dbReference type="InterPro" id="IPR034003">
    <property type="entry name" value="ABCG_PDR_2"/>
</dbReference>
<feature type="compositionally biased region" description="Basic and acidic residues" evidence="10">
    <location>
        <begin position="46"/>
        <end position="59"/>
    </location>
</feature>
<evidence type="ECO:0000313" key="13">
    <source>
        <dbReference type="EMBL" id="KIW42796.1"/>
    </source>
</evidence>
<gene>
    <name evidence="13" type="ORF">PV06_06309</name>
</gene>
<dbReference type="Pfam" id="PF00005">
    <property type="entry name" value="ABC_tran"/>
    <property type="match status" value="2"/>
</dbReference>
<dbReference type="GO" id="GO:0016020">
    <property type="term" value="C:membrane"/>
    <property type="evidence" value="ECO:0007669"/>
    <property type="project" value="UniProtKB-SubCell"/>
</dbReference>
<evidence type="ECO:0000259" key="12">
    <source>
        <dbReference type="PROSITE" id="PS50893"/>
    </source>
</evidence>
<feature type="compositionally biased region" description="Polar residues" evidence="10">
    <location>
        <begin position="60"/>
        <end position="70"/>
    </location>
</feature>
<feature type="transmembrane region" description="Helical" evidence="11">
    <location>
        <begin position="714"/>
        <end position="733"/>
    </location>
</feature>
<dbReference type="FunFam" id="3.40.50.300:FF:000054">
    <property type="entry name" value="ABC multidrug transporter atrF"/>
    <property type="match status" value="1"/>
</dbReference>
<feature type="domain" description="ABC transporter" evidence="12">
    <location>
        <begin position="871"/>
        <end position="1114"/>
    </location>
</feature>
<dbReference type="InterPro" id="IPR029481">
    <property type="entry name" value="ABC_trans_N"/>
</dbReference>
<name>A0A0D2ASB2_9EURO</name>
<evidence type="ECO:0000256" key="3">
    <source>
        <dbReference type="ARBA" id="ARBA00022448"/>
    </source>
</evidence>
<keyword evidence="9" id="KW-0175">Coiled coil</keyword>
<feature type="transmembrane region" description="Helical" evidence="11">
    <location>
        <begin position="579"/>
        <end position="602"/>
    </location>
</feature>
<feature type="transmembrane region" description="Helical" evidence="11">
    <location>
        <begin position="1320"/>
        <end position="1340"/>
    </location>
</feature>
<dbReference type="CDD" id="cd03233">
    <property type="entry name" value="ABCG_PDR_domain1"/>
    <property type="match status" value="1"/>
</dbReference>